<sequence length="102" mass="11778">MPLPWLLRLLLACLAILLSLRERAQLTKSRGLLLARDGSLFWREQGAAEEQEIHLSGEQVLWPWLVILKGRVCETGERFSLVLGRDSVSGDDWHYLHGMLRW</sequence>
<dbReference type="EMBL" id="BSYJ01000003">
    <property type="protein sequence ID" value="GMG87587.1"/>
    <property type="molecule type" value="Genomic_DNA"/>
</dbReference>
<gene>
    <name evidence="1" type="ORF">MNKW57_19080</name>
</gene>
<proteinExistence type="predicted"/>
<reference evidence="1 2" key="1">
    <citation type="submission" date="2023-04" db="EMBL/GenBank/DDBJ databases">
        <title>Marinobulbifer ophiurae gen. nov., sp. Nov., isolate from tissue of brittle star Ophioplocus japonicus.</title>
        <authorList>
            <person name="Kawano K."/>
            <person name="Sawayama S."/>
            <person name="Nakagawa S."/>
        </authorList>
    </citation>
    <scope>NUCLEOTIDE SEQUENCE [LARGE SCALE GENOMIC DNA]</scope>
    <source>
        <strain evidence="1 2">NKW57</strain>
    </source>
</reference>
<evidence type="ECO:0000313" key="2">
    <source>
        <dbReference type="Proteomes" id="UP001224392"/>
    </source>
</evidence>
<evidence type="ECO:0000313" key="1">
    <source>
        <dbReference type="EMBL" id="GMG87587.1"/>
    </source>
</evidence>
<dbReference type="InterPro" id="IPR009883">
    <property type="entry name" value="YgfX"/>
</dbReference>
<name>A0ABQ6LZT5_9GAMM</name>
<protein>
    <submittedName>
        <fullName evidence="1">Uncharacterized protein</fullName>
    </submittedName>
</protein>
<organism evidence="1 2">
    <name type="scientific">Biformimicrobium ophioploci</name>
    <dbReference type="NCBI Taxonomy" id="3036711"/>
    <lineage>
        <taxon>Bacteria</taxon>
        <taxon>Pseudomonadati</taxon>
        <taxon>Pseudomonadota</taxon>
        <taxon>Gammaproteobacteria</taxon>
        <taxon>Cellvibrionales</taxon>
        <taxon>Microbulbiferaceae</taxon>
        <taxon>Biformimicrobium</taxon>
    </lineage>
</organism>
<dbReference type="Pfam" id="PF07254">
    <property type="entry name" value="Cpta_toxin"/>
    <property type="match status" value="1"/>
</dbReference>
<dbReference type="Proteomes" id="UP001224392">
    <property type="component" value="Unassembled WGS sequence"/>
</dbReference>
<comment type="caution">
    <text evidence="1">The sequence shown here is derived from an EMBL/GenBank/DDBJ whole genome shotgun (WGS) entry which is preliminary data.</text>
</comment>
<keyword evidence="2" id="KW-1185">Reference proteome</keyword>
<accession>A0ABQ6LZT5</accession>